<name>A0ABX7B4T9_9PROT</name>
<dbReference type="Proteomes" id="UP000595197">
    <property type="component" value="Chromosome"/>
</dbReference>
<reference evidence="1" key="1">
    <citation type="submission" date="2021-02" db="EMBL/GenBank/DDBJ databases">
        <title>Skermanella TT6 skin isolate.</title>
        <authorList>
            <person name="Lee K."/>
            <person name="Ganzorig M."/>
        </authorList>
    </citation>
    <scope>NUCLEOTIDE SEQUENCE</scope>
    <source>
        <strain evidence="1">TT6</strain>
    </source>
</reference>
<evidence type="ECO:0000313" key="1">
    <source>
        <dbReference type="EMBL" id="QQP87541.1"/>
    </source>
</evidence>
<keyword evidence="2" id="KW-1185">Reference proteome</keyword>
<accession>A0ABX7B4T9</accession>
<dbReference type="EMBL" id="CP067420">
    <property type="protein sequence ID" value="QQP87541.1"/>
    <property type="molecule type" value="Genomic_DNA"/>
</dbReference>
<evidence type="ECO:0000313" key="2">
    <source>
        <dbReference type="Proteomes" id="UP000595197"/>
    </source>
</evidence>
<dbReference type="Pfam" id="PF14384">
    <property type="entry name" value="BrnA_antitoxin"/>
    <property type="match status" value="1"/>
</dbReference>
<protein>
    <submittedName>
        <fullName evidence="1">BrnA antitoxin family protein</fullName>
    </submittedName>
</protein>
<dbReference type="InterPro" id="IPR025528">
    <property type="entry name" value="BrnA_antitoxin"/>
</dbReference>
<gene>
    <name evidence="1" type="ORF">IGS68_15685</name>
</gene>
<proteinExistence type="predicted"/>
<sequence length="87" mass="9741">MTERNAATMPPKPDHISQEDWDAVDVPELTDEWFARARRGGRPKAAAPKELTTLRLDPDVLAHFRATGPGWQTRINEALRKAAGLRP</sequence>
<organism evidence="1 2">
    <name type="scientific">Skermanella cutis</name>
    <dbReference type="NCBI Taxonomy" id="2775420"/>
    <lineage>
        <taxon>Bacteria</taxon>
        <taxon>Pseudomonadati</taxon>
        <taxon>Pseudomonadota</taxon>
        <taxon>Alphaproteobacteria</taxon>
        <taxon>Rhodospirillales</taxon>
        <taxon>Azospirillaceae</taxon>
        <taxon>Skermanella</taxon>
    </lineage>
</organism>